<evidence type="ECO:0000313" key="1">
    <source>
        <dbReference type="EMBL" id="KKU17533.1"/>
    </source>
</evidence>
<dbReference type="AlphaFoldDB" id="A0A0G1QID1"/>
<dbReference type="EMBL" id="LCLM01000007">
    <property type="protein sequence ID" value="KKU17533.1"/>
    <property type="molecule type" value="Genomic_DNA"/>
</dbReference>
<accession>A0A0G1QID1</accession>
<sequence>MKKLVLSLFLVFLFFVILSGVYFLIFSKPEPFGVNVTELTKRLPQLTIPSFNRISFESKLIGYDIRFLNRDSLEKELEASGFWKTNGVGINNDSTVMRTTAKKLNIVFTNQKQPFGGVYSSKTGQEKTSFDFKVDRGNATLVLGVNMDELENSSNPQGFINSALISSLFKVSFWESATVENSSYFKYLDSLTNRIDGGKVKYPFFSVSKK</sequence>
<dbReference type="Proteomes" id="UP000034922">
    <property type="component" value="Unassembled WGS sequence"/>
</dbReference>
<reference evidence="1 2" key="1">
    <citation type="journal article" date="2015" name="Nature">
        <title>rRNA introns, odd ribosomes, and small enigmatic genomes across a large radiation of phyla.</title>
        <authorList>
            <person name="Brown C.T."/>
            <person name="Hug L.A."/>
            <person name="Thomas B.C."/>
            <person name="Sharon I."/>
            <person name="Castelle C.J."/>
            <person name="Singh A."/>
            <person name="Wilkins M.J."/>
            <person name="Williams K.H."/>
            <person name="Banfield J.F."/>
        </authorList>
    </citation>
    <scope>NUCLEOTIDE SEQUENCE [LARGE SCALE GENOMIC DNA]</scope>
</reference>
<organism evidence="1 2">
    <name type="scientific">Candidatus Woesebacteria bacterium GW2011_GWC2_45_9</name>
    <dbReference type="NCBI Taxonomy" id="1618589"/>
    <lineage>
        <taxon>Bacteria</taxon>
        <taxon>Candidatus Woeseibacteriota</taxon>
    </lineage>
</organism>
<protein>
    <submittedName>
        <fullName evidence="1">Uncharacterized protein</fullName>
    </submittedName>
</protein>
<evidence type="ECO:0000313" key="2">
    <source>
        <dbReference type="Proteomes" id="UP000034922"/>
    </source>
</evidence>
<proteinExistence type="predicted"/>
<gene>
    <name evidence="1" type="ORF">UX25_C0007G0002</name>
</gene>
<dbReference type="STRING" id="1618589.UX25_C0007G0002"/>
<comment type="caution">
    <text evidence="1">The sequence shown here is derived from an EMBL/GenBank/DDBJ whole genome shotgun (WGS) entry which is preliminary data.</text>
</comment>
<name>A0A0G1QID1_9BACT</name>